<dbReference type="SUPFAM" id="SSF56112">
    <property type="entry name" value="Protein kinase-like (PK-like)"/>
    <property type="match status" value="1"/>
</dbReference>
<evidence type="ECO:0000256" key="5">
    <source>
        <dbReference type="ARBA" id="ARBA00022989"/>
    </source>
</evidence>
<accession>A0A2I0K0N0</accession>
<evidence type="ECO:0000313" key="10">
    <source>
        <dbReference type="Proteomes" id="UP000233551"/>
    </source>
</evidence>
<dbReference type="InterPro" id="IPR001245">
    <property type="entry name" value="Ser-Thr/Tyr_kinase_cat_dom"/>
</dbReference>
<evidence type="ECO:0000256" key="2">
    <source>
        <dbReference type="ARBA" id="ARBA00022614"/>
    </source>
</evidence>
<keyword evidence="6" id="KW-0472">Membrane</keyword>
<keyword evidence="5" id="KW-1133">Transmembrane helix</keyword>
<protein>
    <recommendedName>
        <fullName evidence="8">Protein kinase domain-containing protein</fullName>
    </recommendedName>
</protein>
<dbReference type="PROSITE" id="PS50011">
    <property type="entry name" value="PROTEIN_KINASE_DOM"/>
    <property type="match status" value="1"/>
</dbReference>
<comment type="caution">
    <text evidence="9">The sequence shown here is derived from an EMBL/GenBank/DDBJ whole genome shotgun (WGS) entry which is preliminary data.</text>
</comment>
<dbReference type="EMBL" id="PGOL01000988">
    <property type="protein sequence ID" value="PKI62118.1"/>
    <property type="molecule type" value="Genomic_DNA"/>
</dbReference>
<dbReference type="InterPro" id="IPR051809">
    <property type="entry name" value="Plant_receptor-like_S/T_kinase"/>
</dbReference>
<dbReference type="InterPro" id="IPR017441">
    <property type="entry name" value="Protein_kinase_ATP_BS"/>
</dbReference>
<keyword evidence="3" id="KW-0812">Transmembrane</keyword>
<dbReference type="PANTHER" id="PTHR27008">
    <property type="entry name" value="OS04G0122200 PROTEIN"/>
    <property type="match status" value="1"/>
</dbReference>
<gene>
    <name evidence="9" type="ORF">CRG98_017491</name>
</gene>
<evidence type="ECO:0000259" key="8">
    <source>
        <dbReference type="PROSITE" id="PS50011"/>
    </source>
</evidence>
<organism evidence="9 10">
    <name type="scientific">Punica granatum</name>
    <name type="common">Pomegranate</name>
    <dbReference type="NCBI Taxonomy" id="22663"/>
    <lineage>
        <taxon>Eukaryota</taxon>
        <taxon>Viridiplantae</taxon>
        <taxon>Streptophyta</taxon>
        <taxon>Embryophyta</taxon>
        <taxon>Tracheophyta</taxon>
        <taxon>Spermatophyta</taxon>
        <taxon>Magnoliopsida</taxon>
        <taxon>eudicotyledons</taxon>
        <taxon>Gunneridae</taxon>
        <taxon>Pentapetalae</taxon>
        <taxon>rosids</taxon>
        <taxon>malvids</taxon>
        <taxon>Myrtales</taxon>
        <taxon>Lythraceae</taxon>
        <taxon>Punica</taxon>
    </lineage>
</organism>
<keyword evidence="10" id="KW-1185">Reference proteome</keyword>
<dbReference type="AlphaFoldDB" id="A0A2I0K0N0"/>
<dbReference type="Proteomes" id="UP000233551">
    <property type="component" value="Unassembled WGS sequence"/>
</dbReference>
<evidence type="ECO:0000256" key="1">
    <source>
        <dbReference type="ARBA" id="ARBA00004370"/>
    </source>
</evidence>
<dbReference type="Pfam" id="PF07714">
    <property type="entry name" value="PK_Tyr_Ser-Thr"/>
    <property type="match status" value="1"/>
</dbReference>
<dbReference type="GO" id="GO:0016020">
    <property type="term" value="C:membrane"/>
    <property type="evidence" value="ECO:0007669"/>
    <property type="project" value="UniProtKB-SubCell"/>
</dbReference>
<feature type="binding site" evidence="7">
    <location>
        <position position="25"/>
    </location>
    <ligand>
        <name>ATP</name>
        <dbReference type="ChEBI" id="CHEBI:30616"/>
    </ligand>
</feature>
<proteinExistence type="predicted"/>
<feature type="domain" description="Protein kinase" evidence="8">
    <location>
        <begin position="1"/>
        <end position="133"/>
    </location>
</feature>
<evidence type="ECO:0000256" key="6">
    <source>
        <dbReference type="ARBA" id="ARBA00023136"/>
    </source>
</evidence>
<dbReference type="Gene3D" id="1.10.510.10">
    <property type="entry name" value="Transferase(Phosphotransferase) domain 1"/>
    <property type="match status" value="1"/>
</dbReference>
<evidence type="ECO:0000256" key="3">
    <source>
        <dbReference type="ARBA" id="ARBA00022692"/>
    </source>
</evidence>
<keyword evidence="7" id="KW-0067">ATP-binding</keyword>
<dbReference type="STRING" id="22663.A0A2I0K0N0"/>
<dbReference type="PANTHER" id="PTHR27008:SF499">
    <property type="entry name" value="OS06G0581500 PROTEIN"/>
    <property type="match status" value="1"/>
</dbReference>
<comment type="subcellular location">
    <subcellularLocation>
        <location evidence="1">Membrane</location>
    </subcellularLocation>
</comment>
<sequence>MIGEGSFGAVYKGILPSNGQNVAVKVLKLEEQRAGRSFMAECAASRNIRHQNLVKIITSCSGIDIRGEDFKALVFEFMPNGSLDKWLHPALDEMGVNDSSTRLTAVQRLNVAIDVARAVDYLHYHCWIVFFLI</sequence>
<keyword evidence="4" id="KW-0677">Repeat</keyword>
<dbReference type="InterPro" id="IPR000719">
    <property type="entry name" value="Prot_kinase_dom"/>
</dbReference>
<evidence type="ECO:0000313" key="9">
    <source>
        <dbReference type="EMBL" id="PKI62118.1"/>
    </source>
</evidence>
<dbReference type="InterPro" id="IPR011009">
    <property type="entry name" value="Kinase-like_dom_sf"/>
</dbReference>
<name>A0A2I0K0N0_PUNGR</name>
<dbReference type="PROSITE" id="PS00107">
    <property type="entry name" value="PROTEIN_KINASE_ATP"/>
    <property type="match status" value="1"/>
</dbReference>
<reference evidence="9 10" key="1">
    <citation type="submission" date="2017-11" db="EMBL/GenBank/DDBJ databases">
        <title>De-novo sequencing of pomegranate (Punica granatum L.) genome.</title>
        <authorList>
            <person name="Akparov Z."/>
            <person name="Amiraslanov A."/>
            <person name="Hajiyeva S."/>
            <person name="Abbasov M."/>
            <person name="Kaur K."/>
            <person name="Hamwieh A."/>
            <person name="Solovyev V."/>
            <person name="Salamov A."/>
            <person name="Braich B."/>
            <person name="Kosarev P."/>
            <person name="Mahmoud A."/>
            <person name="Hajiyev E."/>
            <person name="Babayeva S."/>
            <person name="Izzatullayeva V."/>
            <person name="Mammadov A."/>
            <person name="Mammadov A."/>
            <person name="Sharifova S."/>
            <person name="Ojaghi J."/>
            <person name="Eynullazada K."/>
            <person name="Bayramov B."/>
            <person name="Abdulazimova A."/>
            <person name="Shahmuradov I."/>
        </authorList>
    </citation>
    <scope>NUCLEOTIDE SEQUENCE [LARGE SCALE GENOMIC DNA]</scope>
    <source>
        <strain evidence="10">cv. AG2017</strain>
        <tissue evidence="9">Leaf</tissue>
    </source>
</reference>
<evidence type="ECO:0000256" key="4">
    <source>
        <dbReference type="ARBA" id="ARBA00022737"/>
    </source>
</evidence>
<dbReference type="GO" id="GO:0005524">
    <property type="term" value="F:ATP binding"/>
    <property type="evidence" value="ECO:0007669"/>
    <property type="project" value="UniProtKB-UniRule"/>
</dbReference>
<keyword evidence="7" id="KW-0547">Nucleotide-binding</keyword>
<dbReference type="GO" id="GO:0004672">
    <property type="term" value="F:protein kinase activity"/>
    <property type="evidence" value="ECO:0007669"/>
    <property type="project" value="InterPro"/>
</dbReference>
<evidence type="ECO:0000256" key="7">
    <source>
        <dbReference type="PROSITE-ProRule" id="PRU10141"/>
    </source>
</evidence>
<keyword evidence="2" id="KW-0433">Leucine-rich repeat</keyword>